<keyword evidence="2" id="KW-1185">Reference proteome</keyword>
<proteinExistence type="predicted"/>
<sequence>MAFPETPLGLRGELRIGSQWQDITADLYTRGPITHTRGRPYRSNAADPAQCTATIRNLAGKYVPRNPEGEWFGLFGRGTPFRISIAAGPSYLATTDGTGSTNGARTPDAAALDIVGDLDARFEATLDNWGAAGSVELCGKGAITGNQRSWLLMMRDGRLHFEWSADGASTIQADSTVLLPIPASRRIAVRVTLDVNNGASGNTTTFYYADTIGGTWTQLGAPVVNSGTTSIFNGTAVLAAGNGWPELAFPGPSGKVHAFELRNGIGGAVVASPDFTVQTPGATSFVDGAGLTWTVLSGSEITNRLTRLEYEVPEWPPEWSASEQDAWTSITAAGILRRLGQGAKPLASTLRRRIPSYKPLAYWPMEEGKNAEQACSPVAGVRPLQLGPANWAAADSLASSNALPTIDSSTSTACDMYGRVPPPHTTVTRWSVEWVYRLDTVNTTLRTLMRIVSVGTIREWFIQQRNDMTRILGKDDDGKTVYTQDIGTGADLYKQWIRVRFAAIQNGGTVDWNITWTDVGGDAGFFSGSVAGNVGRPTGVASPPDGYSSDLNGMSLGHISVWTTDSTPAFDKAIDAWTGETAGARMVRLCQEQGVPLTIVGNIADTAPVGPQSPAPLLDLLRECAEADGGIFGEVQDRRELMYRTRANLYNQEPALTLDYAAGQVAPPFKPVEDDTVRNSWEVRRAGGSSGTAVLDEGPLSVLDPPDGIGLYEDSASLNLFEDEQAEPMANWLLHLSTWDEARYPSVTVLLHKAPELIPAVLALREGDKIRIVNLPKRFTGSGTAELLVDSLAETLLPRAWTITFNCSPAGPWTVGVTDDPVLGIVDSGATTLAEAVDTDDTVLLINVADGLPWLWETNFDIWVAGETMTVTAVMGDVGDDFNRSYVGGWGTADTGEAWTFIGGSASDYSVQGV</sequence>
<protein>
    <recommendedName>
        <fullName evidence="3">Minor tail protein</fullName>
    </recommendedName>
</protein>
<accession>A0ABM6SVQ9</accession>
<evidence type="ECO:0000313" key="2">
    <source>
        <dbReference type="Proteomes" id="UP000238413"/>
    </source>
</evidence>
<dbReference type="EMBL" id="CP026652">
    <property type="protein sequence ID" value="AVH58376.1"/>
    <property type="molecule type" value="Genomic_DNA"/>
</dbReference>
<evidence type="ECO:0000313" key="1">
    <source>
        <dbReference type="EMBL" id="AVH58376.1"/>
    </source>
</evidence>
<gene>
    <name evidence="1" type="ORF">C4B68_24345</name>
</gene>
<organism evidence="1 2">
    <name type="scientific">Streptomyces dengpaensis</name>
    <dbReference type="NCBI Taxonomy" id="2049881"/>
    <lineage>
        <taxon>Bacteria</taxon>
        <taxon>Bacillati</taxon>
        <taxon>Actinomycetota</taxon>
        <taxon>Actinomycetes</taxon>
        <taxon>Kitasatosporales</taxon>
        <taxon>Streptomycetaceae</taxon>
        <taxon>Streptomyces</taxon>
    </lineage>
</organism>
<name>A0ABM6SVQ9_9ACTN</name>
<reference evidence="1 2" key="1">
    <citation type="submission" date="2018-02" db="EMBL/GenBank/DDBJ databases">
        <title>Complete genome sequence of Streptomyces dengpaensis, the producer of angucyclines.</title>
        <authorList>
            <person name="Yumei L."/>
        </authorList>
    </citation>
    <scope>NUCLEOTIDE SEQUENCE [LARGE SCALE GENOMIC DNA]</scope>
    <source>
        <strain evidence="1 2">XZHG99</strain>
    </source>
</reference>
<dbReference type="Proteomes" id="UP000238413">
    <property type="component" value="Chromosome"/>
</dbReference>
<evidence type="ECO:0008006" key="3">
    <source>
        <dbReference type="Google" id="ProtNLM"/>
    </source>
</evidence>